<feature type="transmembrane region" description="Helical" evidence="2">
    <location>
        <begin position="283"/>
        <end position="302"/>
    </location>
</feature>
<evidence type="ECO:0000313" key="4">
    <source>
        <dbReference type="EMBL" id="CAH0377845.1"/>
    </source>
</evidence>
<organism evidence="4 5">
    <name type="scientific">Pelagomonas calceolata</name>
    <dbReference type="NCBI Taxonomy" id="35677"/>
    <lineage>
        <taxon>Eukaryota</taxon>
        <taxon>Sar</taxon>
        <taxon>Stramenopiles</taxon>
        <taxon>Ochrophyta</taxon>
        <taxon>Pelagophyceae</taxon>
        <taxon>Pelagomonadales</taxon>
        <taxon>Pelagomonadaceae</taxon>
        <taxon>Pelagomonas</taxon>
    </lineage>
</organism>
<evidence type="ECO:0000313" key="5">
    <source>
        <dbReference type="Proteomes" id="UP000789595"/>
    </source>
</evidence>
<dbReference type="OrthoDB" id="205745at2759"/>
<dbReference type="PANTHER" id="PTHR23252:SF29">
    <property type="entry name" value="INTEGRAL MEMBRANE PROTEIN GPR180"/>
    <property type="match status" value="1"/>
</dbReference>
<sequence>MMARRLLLLLPTIKAMKTKKTVSKPTSWTYLERFCFSATPDDQEEKTGDPPVLELHANFELKVKHRGGSLLMYFEEGANAFPSIANKTFTELSLEERYAKATVAYDFLMVDGQETTSTKKSYLISRSPRFVYLVWSNYNTRCNEKCSSDFQNGSLSIAQQAQLISCDLEYKNRCMGPTEIEYEFHLWNGNEWGKEFSADEDALPVTSILLFCLQTLCLVAAYRVRVRLEAGGKKLHLTTRVLTEAVAFEWVALLLRMCFYLRYQGKGQAPLWLDTLSRVCHGVADVEIVILLVLLGKGWTIVRHKLRVASRMKLAAFAATYAMASFACLAWSQRVRNDVEVQFAYAGSTGIFLAVLRLVACAWFLKAVTDTIKHFPQKQAFCRVLRVLGAMWLLATPIVIFVAHMAEDPYRREIFEIGEATCFFLGQAGLVALYALGGKDTSRGWFQRDTERVRRPRRSDAIGAPPLRDSFDDKKVPGDFDILTSGRRRLRVDDEFERNHIRKIGKVAKAITERVSKLREEAAAFGDALSAAFVPAKFDQDLRVRTPPRRRPDDGDRWRARDDGEAPRPLQRSGSALDDALDEALPEYSSARRRLGSSGSFRSQKPAKIYT</sequence>
<keyword evidence="2" id="KW-1133">Transmembrane helix</keyword>
<feature type="transmembrane region" description="Helical" evidence="2">
    <location>
        <begin position="417"/>
        <end position="436"/>
    </location>
</feature>
<protein>
    <recommendedName>
        <fullName evidence="3">GPR180/TMEM145 transmembrane domain-containing protein</fullName>
    </recommendedName>
</protein>
<feature type="transmembrane region" description="Helical" evidence="2">
    <location>
        <begin position="314"/>
        <end position="332"/>
    </location>
</feature>
<dbReference type="Proteomes" id="UP000789595">
    <property type="component" value="Unassembled WGS sequence"/>
</dbReference>
<dbReference type="InterPro" id="IPR047831">
    <property type="entry name" value="GPR180/TMEM145"/>
</dbReference>
<dbReference type="AlphaFoldDB" id="A0A8J2T0F8"/>
<feature type="transmembrane region" description="Helical" evidence="2">
    <location>
        <begin position="385"/>
        <end position="405"/>
    </location>
</feature>
<feature type="transmembrane region" description="Helical" evidence="2">
    <location>
        <begin position="202"/>
        <end position="224"/>
    </location>
</feature>
<dbReference type="GO" id="GO:0007186">
    <property type="term" value="P:G protein-coupled receptor signaling pathway"/>
    <property type="evidence" value="ECO:0007669"/>
    <property type="project" value="InterPro"/>
</dbReference>
<dbReference type="GO" id="GO:0019236">
    <property type="term" value="P:response to pheromone"/>
    <property type="evidence" value="ECO:0007669"/>
    <property type="project" value="InterPro"/>
</dbReference>
<feature type="transmembrane region" description="Helical" evidence="2">
    <location>
        <begin position="245"/>
        <end position="263"/>
    </location>
</feature>
<feature type="transmembrane region" description="Helical" evidence="2">
    <location>
        <begin position="344"/>
        <end position="365"/>
    </location>
</feature>
<keyword evidence="2" id="KW-0472">Membrane</keyword>
<proteinExistence type="predicted"/>
<evidence type="ECO:0000259" key="3">
    <source>
        <dbReference type="Pfam" id="PF10192"/>
    </source>
</evidence>
<keyword evidence="5" id="KW-1185">Reference proteome</keyword>
<comment type="caution">
    <text evidence="4">The sequence shown here is derived from an EMBL/GenBank/DDBJ whole genome shotgun (WGS) entry which is preliminary data.</text>
</comment>
<evidence type="ECO:0000256" key="1">
    <source>
        <dbReference type="SAM" id="MobiDB-lite"/>
    </source>
</evidence>
<dbReference type="PANTHER" id="PTHR23252">
    <property type="entry name" value="INTIMAL THICKNESS RECEPTOR-RELATED"/>
    <property type="match status" value="1"/>
</dbReference>
<dbReference type="Pfam" id="PF10192">
    <property type="entry name" value="GPR180-TMEM145_TM"/>
    <property type="match status" value="1"/>
</dbReference>
<reference evidence="4" key="1">
    <citation type="submission" date="2021-11" db="EMBL/GenBank/DDBJ databases">
        <authorList>
            <consortium name="Genoscope - CEA"/>
            <person name="William W."/>
        </authorList>
    </citation>
    <scope>NUCLEOTIDE SEQUENCE</scope>
</reference>
<feature type="domain" description="GPR180/TMEM145 transmembrane" evidence="3">
    <location>
        <begin position="210"/>
        <end position="425"/>
    </location>
</feature>
<keyword evidence="2" id="KW-0812">Transmembrane</keyword>
<dbReference type="InterPro" id="IPR019336">
    <property type="entry name" value="GPR180/TMEM145_TM"/>
</dbReference>
<feature type="compositionally biased region" description="Basic and acidic residues" evidence="1">
    <location>
        <begin position="543"/>
        <end position="566"/>
    </location>
</feature>
<feature type="region of interest" description="Disordered" evidence="1">
    <location>
        <begin position="543"/>
        <end position="611"/>
    </location>
</feature>
<dbReference type="EMBL" id="CAKKNE010000005">
    <property type="protein sequence ID" value="CAH0377845.1"/>
    <property type="molecule type" value="Genomic_DNA"/>
</dbReference>
<gene>
    <name evidence="4" type="ORF">PECAL_5P23650</name>
</gene>
<accession>A0A8J2T0F8</accession>
<evidence type="ECO:0000256" key="2">
    <source>
        <dbReference type="SAM" id="Phobius"/>
    </source>
</evidence>
<name>A0A8J2T0F8_9STRA</name>